<name>A0A2P2IVN4_RHIMU</name>
<proteinExistence type="predicted"/>
<accession>A0A2P2IVN4</accession>
<dbReference type="AlphaFoldDB" id="A0A2P2IVN4"/>
<dbReference type="EMBL" id="GGEC01004803">
    <property type="protein sequence ID" value="MBW85286.1"/>
    <property type="molecule type" value="Transcribed_RNA"/>
</dbReference>
<evidence type="ECO:0000313" key="1">
    <source>
        <dbReference type="EMBL" id="MBW85286.1"/>
    </source>
</evidence>
<organism evidence="1">
    <name type="scientific">Rhizophora mucronata</name>
    <name type="common">Asiatic mangrove</name>
    <dbReference type="NCBI Taxonomy" id="61149"/>
    <lineage>
        <taxon>Eukaryota</taxon>
        <taxon>Viridiplantae</taxon>
        <taxon>Streptophyta</taxon>
        <taxon>Embryophyta</taxon>
        <taxon>Tracheophyta</taxon>
        <taxon>Spermatophyta</taxon>
        <taxon>Magnoliopsida</taxon>
        <taxon>eudicotyledons</taxon>
        <taxon>Gunneridae</taxon>
        <taxon>Pentapetalae</taxon>
        <taxon>rosids</taxon>
        <taxon>fabids</taxon>
        <taxon>Malpighiales</taxon>
        <taxon>Rhizophoraceae</taxon>
        <taxon>Rhizophora</taxon>
    </lineage>
</organism>
<sequence>MRDVIKKIKIYINIRIT</sequence>
<protein>
    <submittedName>
        <fullName evidence="1">Uncharacterized protein</fullName>
    </submittedName>
</protein>
<reference evidence="1" key="1">
    <citation type="submission" date="2018-02" db="EMBL/GenBank/DDBJ databases">
        <title>Rhizophora mucronata_Transcriptome.</title>
        <authorList>
            <person name="Meera S.P."/>
            <person name="Sreeshan A."/>
            <person name="Augustine A."/>
        </authorList>
    </citation>
    <scope>NUCLEOTIDE SEQUENCE</scope>
    <source>
        <tissue evidence="1">Leaf</tissue>
    </source>
</reference>